<dbReference type="InterPro" id="IPR050790">
    <property type="entry name" value="ExbB/TolQ_transport"/>
</dbReference>
<dbReference type="GO" id="GO:0005886">
    <property type="term" value="C:plasma membrane"/>
    <property type="evidence" value="ECO:0007669"/>
    <property type="project" value="UniProtKB-SubCell"/>
</dbReference>
<sequence length="219" mass="23956">MDTITNVLYWLTTGLLVPVVVLLLIFFARALLLGGSFYGQFIQRNKIQSVVKAGLKIKGVAGFSVADFKEEKHNEWIATMASMFESKSSQAMLNHLIGEYEIIADKELGKSKTLTKLGPMLGLMGTLIPMGPALVGLATGDVASMASNMQVAFATTVIGVFIGAVGFITLQVKQRWYADDMNTLEFIAASFEEIRAERKINHAVPCADAKKQELVYETK</sequence>
<keyword evidence="5 7" id="KW-0472">Membrane</keyword>
<comment type="subcellular location">
    <subcellularLocation>
        <location evidence="1">Cell membrane</location>
        <topology evidence="1">Multi-pass membrane protein</topology>
    </subcellularLocation>
    <subcellularLocation>
        <location evidence="6">Membrane</location>
        <topology evidence="6">Multi-pass membrane protein</topology>
    </subcellularLocation>
</comment>
<keyword evidence="3 7" id="KW-0812">Transmembrane</keyword>
<evidence type="ECO:0000256" key="2">
    <source>
        <dbReference type="ARBA" id="ARBA00022475"/>
    </source>
</evidence>
<dbReference type="EMBL" id="BAZW01000045">
    <property type="protein sequence ID" value="GAO31347.1"/>
    <property type="molecule type" value="Genomic_DNA"/>
</dbReference>
<keyword evidence="2" id="KW-1003">Cell membrane</keyword>
<comment type="similarity">
    <text evidence="6">Belongs to the exbB/tolQ family.</text>
</comment>
<evidence type="ECO:0000256" key="3">
    <source>
        <dbReference type="ARBA" id="ARBA00022692"/>
    </source>
</evidence>
<evidence type="ECO:0000313" key="9">
    <source>
        <dbReference type="EMBL" id="GAO31347.1"/>
    </source>
</evidence>
<dbReference type="OrthoDB" id="3178152at2"/>
<dbReference type="InterPro" id="IPR002898">
    <property type="entry name" value="MotA_ExbB_proton_chnl"/>
</dbReference>
<dbReference type="AlphaFoldDB" id="A0A0E9M0I5"/>
<dbReference type="PANTHER" id="PTHR30625:SF3">
    <property type="entry name" value="TOL-PAL SYSTEM PROTEIN TOLQ"/>
    <property type="match status" value="1"/>
</dbReference>
<evidence type="ECO:0000259" key="8">
    <source>
        <dbReference type="Pfam" id="PF01618"/>
    </source>
</evidence>
<dbReference type="PANTHER" id="PTHR30625">
    <property type="entry name" value="PROTEIN TOLQ"/>
    <property type="match status" value="1"/>
</dbReference>
<keyword evidence="10" id="KW-1185">Reference proteome</keyword>
<keyword evidence="6" id="KW-0813">Transport</keyword>
<keyword evidence="6" id="KW-0653">Protein transport</keyword>
<feature type="transmembrane region" description="Helical" evidence="7">
    <location>
        <begin position="151"/>
        <end position="172"/>
    </location>
</feature>
<keyword evidence="4 7" id="KW-1133">Transmembrane helix</keyword>
<accession>A0A0E9M0I5</accession>
<organism evidence="9 10">
    <name type="scientific">Geofilum rubicundum JCM 15548</name>
    <dbReference type="NCBI Taxonomy" id="1236989"/>
    <lineage>
        <taxon>Bacteria</taxon>
        <taxon>Pseudomonadati</taxon>
        <taxon>Bacteroidota</taxon>
        <taxon>Bacteroidia</taxon>
        <taxon>Marinilabiliales</taxon>
        <taxon>Marinilabiliaceae</taxon>
        <taxon>Geofilum</taxon>
    </lineage>
</organism>
<evidence type="ECO:0000256" key="4">
    <source>
        <dbReference type="ARBA" id="ARBA00022989"/>
    </source>
</evidence>
<comment type="caution">
    <text evidence="9">The sequence shown here is derived from an EMBL/GenBank/DDBJ whole genome shotgun (WGS) entry which is preliminary data.</text>
</comment>
<dbReference type="GO" id="GO:0017038">
    <property type="term" value="P:protein import"/>
    <property type="evidence" value="ECO:0007669"/>
    <property type="project" value="TreeGrafter"/>
</dbReference>
<dbReference type="RefSeq" id="WP_083985190.1">
    <property type="nucleotide sequence ID" value="NZ_BAZW01000045.1"/>
</dbReference>
<reference evidence="9 10" key="1">
    <citation type="journal article" date="2015" name="Microbes Environ.">
        <title>Distribution and evolution of nitrogen fixation genes in the phylum bacteroidetes.</title>
        <authorList>
            <person name="Inoue J."/>
            <person name="Oshima K."/>
            <person name="Suda W."/>
            <person name="Sakamoto M."/>
            <person name="Iino T."/>
            <person name="Noda S."/>
            <person name="Hongoh Y."/>
            <person name="Hattori M."/>
            <person name="Ohkuma M."/>
        </authorList>
    </citation>
    <scope>NUCLEOTIDE SEQUENCE [LARGE SCALE GENOMIC DNA]</scope>
    <source>
        <strain evidence="9">JCM 15548</strain>
    </source>
</reference>
<proteinExistence type="inferred from homology"/>
<evidence type="ECO:0000256" key="1">
    <source>
        <dbReference type="ARBA" id="ARBA00004651"/>
    </source>
</evidence>
<evidence type="ECO:0000256" key="5">
    <source>
        <dbReference type="ARBA" id="ARBA00023136"/>
    </source>
</evidence>
<evidence type="ECO:0000256" key="6">
    <source>
        <dbReference type="RuleBase" id="RU004057"/>
    </source>
</evidence>
<feature type="transmembrane region" description="Helical" evidence="7">
    <location>
        <begin position="120"/>
        <end position="139"/>
    </location>
</feature>
<dbReference type="Proteomes" id="UP000032900">
    <property type="component" value="Unassembled WGS sequence"/>
</dbReference>
<feature type="domain" description="MotA/TolQ/ExbB proton channel" evidence="8">
    <location>
        <begin position="86"/>
        <end position="177"/>
    </location>
</feature>
<protein>
    <submittedName>
        <fullName evidence="9">Transporter PduT</fullName>
    </submittedName>
</protein>
<name>A0A0E9M0I5_9BACT</name>
<evidence type="ECO:0000256" key="7">
    <source>
        <dbReference type="SAM" id="Phobius"/>
    </source>
</evidence>
<evidence type="ECO:0000313" key="10">
    <source>
        <dbReference type="Proteomes" id="UP000032900"/>
    </source>
</evidence>
<gene>
    <name evidence="9" type="ORF">JCM15548_13698</name>
</gene>
<feature type="transmembrane region" description="Helical" evidence="7">
    <location>
        <begin position="15"/>
        <end position="38"/>
    </location>
</feature>
<dbReference type="Pfam" id="PF01618">
    <property type="entry name" value="MotA_ExbB"/>
    <property type="match status" value="1"/>
</dbReference>
<dbReference type="STRING" id="1236989.JCM15548_13698"/>